<keyword evidence="1" id="KW-1133">Transmembrane helix</keyword>
<evidence type="ECO:0000256" key="1">
    <source>
        <dbReference type="SAM" id="Phobius"/>
    </source>
</evidence>
<accession>A0A2N7PLI6</accession>
<gene>
    <name evidence="2" type="ORF">C0197_00150</name>
</gene>
<evidence type="ECO:0000313" key="3">
    <source>
        <dbReference type="Proteomes" id="UP000235731"/>
    </source>
</evidence>
<dbReference type="EMBL" id="PNIE01000004">
    <property type="protein sequence ID" value="PMP64575.1"/>
    <property type="molecule type" value="Genomic_DNA"/>
</dbReference>
<comment type="caution">
    <text evidence="2">The sequence shown here is derived from an EMBL/GenBank/DDBJ whole genome shotgun (WGS) entry which is preliminary data.</text>
</comment>
<protein>
    <recommendedName>
        <fullName evidence="4">Cell division protein FtsL</fullName>
    </recommendedName>
</protein>
<reference evidence="2 3" key="1">
    <citation type="submission" date="2018-01" db="EMBL/GenBank/DDBJ databases">
        <title>Metagenomic assembled genomes from two thermal pools in the Uzon Caldera, Kamchatka, Russia.</title>
        <authorList>
            <person name="Wilkins L."/>
            <person name="Ettinger C."/>
        </authorList>
    </citation>
    <scope>NUCLEOTIDE SEQUENCE [LARGE SCALE GENOMIC DNA]</scope>
    <source>
        <strain evidence="2">ZAV-15</strain>
    </source>
</reference>
<evidence type="ECO:0000313" key="2">
    <source>
        <dbReference type="EMBL" id="PMP64575.1"/>
    </source>
</evidence>
<organism evidence="2 3">
    <name type="scientific">Caldimicrobium thiodismutans</name>
    <dbReference type="NCBI Taxonomy" id="1653476"/>
    <lineage>
        <taxon>Bacteria</taxon>
        <taxon>Pseudomonadati</taxon>
        <taxon>Thermodesulfobacteriota</taxon>
        <taxon>Thermodesulfobacteria</taxon>
        <taxon>Thermodesulfobacteriales</taxon>
        <taxon>Thermodesulfobacteriaceae</taxon>
        <taxon>Caldimicrobium</taxon>
    </lineage>
</organism>
<evidence type="ECO:0008006" key="4">
    <source>
        <dbReference type="Google" id="ProtNLM"/>
    </source>
</evidence>
<sequence length="114" mass="13387">MAGKVHTLKPDVNYQRISPRKKAEEEVSLKERIREAFESLLLIILFSILIVATAGVAYKSFIYFKVKREKNHRLAEKMVLEEQLNKLTSREILLDKARKLGLRPPKEEDYIYLK</sequence>
<dbReference type="AlphaFoldDB" id="A0A2N7PLI6"/>
<keyword evidence="1" id="KW-0812">Transmembrane</keyword>
<name>A0A2N7PLI6_9BACT</name>
<feature type="transmembrane region" description="Helical" evidence="1">
    <location>
        <begin position="40"/>
        <end position="64"/>
    </location>
</feature>
<keyword evidence="1" id="KW-0472">Membrane</keyword>
<dbReference type="Proteomes" id="UP000235731">
    <property type="component" value="Unassembled WGS sequence"/>
</dbReference>
<proteinExistence type="predicted"/>